<feature type="region of interest" description="Disordered" evidence="1">
    <location>
        <begin position="1"/>
        <end position="75"/>
    </location>
</feature>
<reference evidence="2 3" key="1">
    <citation type="submission" date="2023-12" db="EMBL/GenBank/DDBJ databases">
        <title>Blastococcus brunescens sp. nov., an actonobacterium isolated from sandstone collected in sahara desert.</title>
        <authorList>
            <person name="Gtari M."/>
            <person name="Ghodhbane F."/>
        </authorList>
    </citation>
    <scope>NUCLEOTIDE SEQUENCE [LARGE SCALE GENOMIC DNA]</scope>
    <source>
        <strain evidence="2 3">BMG 8361</strain>
    </source>
</reference>
<gene>
    <name evidence="2" type="ORF">U6N30_31920</name>
</gene>
<evidence type="ECO:0000256" key="1">
    <source>
        <dbReference type="SAM" id="MobiDB-lite"/>
    </source>
</evidence>
<evidence type="ECO:0000313" key="3">
    <source>
        <dbReference type="Proteomes" id="UP001324287"/>
    </source>
</evidence>
<sequence>MQVTSGRAAAVASSTPDGRGSSCPAGTATRSAYPPPDSSAHTSSPTDQPATSSPTSLMTPLHSRPRISLAPFGGG</sequence>
<accession>A0ABZ1B327</accession>
<evidence type="ECO:0000313" key="2">
    <source>
        <dbReference type="EMBL" id="WRL64126.1"/>
    </source>
</evidence>
<feature type="compositionally biased region" description="Polar residues" evidence="1">
    <location>
        <begin position="39"/>
        <end position="58"/>
    </location>
</feature>
<name>A0ABZ1B327_9ACTN</name>
<protein>
    <submittedName>
        <fullName evidence="2">Uncharacterized protein</fullName>
    </submittedName>
</protein>
<dbReference type="EMBL" id="CP141261">
    <property type="protein sequence ID" value="WRL64126.1"/>
    <property type="molecule type" value="Genomic_DNA"/>
</dbReference>
<dbReference type="Proteomes" id="UP001324287">
    <property type="component" value="Chromosome"/>
</dbReference>
<proteinExistence type="predicted"/>
<organism evidence="2 3">
    <name type="scientific">Blastococcus brunescens</name>
    <dbReference type="NCBI Taxonomy" id="1564165"/>
    <lineage>
        <taxon>Bacteria</taxon>
        <taxon>Bacillati</taxon>
        <taxon>Actinomycetota</taxon>
        <taxon>Actinomycetes</taxon>
        <taxon>Geodermatophilales</taxon>
        <taxon>Geodermatophilaceae</taxon>
        <taxon>Blastococcus</taxon>
    </lineage>
</organism>
<keyword evidence="3" id="KW-1185">Reference proteome</keyword>